<dbReference type="InterPro" id="IPR003593">
    <property type="entry name" value="AAA+_ATPase"/>
</dbReference>
<dbReference type="PANTHER" id="PTHR19211">
    <property type="entry name" value="ATP-BINDING TRANSPORT PROTEIN-RELATED"/>
    <property type="match status" value="1"/>
</dbReference>
<dbReference type="SMART" id="SM00382">
    <property type="entry name" value="AAA"/>
    <property type="match status" value="2"/>
</dbReference>
<dbReference type="PROSITE" id="PS50893">
    <property type="entry name" value="ABC_TRANSPORTER_2"/>
    <property type="match status" value="2"/>
</dbReference>
<dbReference type="InterPro" id="IPR050611">
    <property type="entry name" value="ABCF"/>
</dbReference>
<feature type="region of interest" description="Disordered" evidence="4">
    <location>
        <begin position="142"/>
        <end position="176"/>
    </location>
</feature>
<dbReference type="Pfam" id="PF00005">
    <property type="entry name" value="ABC_tran"/>
    <property type="match status" value="2"/>
</dbReference>
<dbReference type="InterPro" id="IPR027417">
    <property type="entry name" value="P-loop_NTPase"/>
</dbReference>
<protein>
    <submittedName>
        <fullName evidence="6">ABC-F family ATP-binding cassette domain-containing protein</fullName>
    </submittedName>
</protein>
<evidence type="ECO:0000259" key="5">
    <source>
        <dbReference type="PROSITE" id="PS50893"/>
    </source>
</evidence>
<proteinExistence type="predicted"/>
<name>A0ABV6F7C7_9MICC</name>
<feature type="region of interest" description="Disordered" evidence="4">
    <location>
        <begin position="426"/>
        <end position="460"/>
    </location>
</feature>
<dbReference type="InterPro" id="IPR003439">
    <property type="entry name" value="ABC_transporter-like_ATP-bd"/>
</dbReference>
<feature type="compositionally biased region" description="Low complexity" evidence="4">
    <location>
        <begin position="426"/>
        <end position="438"/>
    </location>
</feature>
<evidence type="ECO:0000313" key="7">
    <source>
        <dbReference type="Proteomes" id="UP001589766"/>
    </source>
</evidence>
<dbReference type="EMBL" id="JBHLWH010000039">
    <property type="protein sequence ID" value="MFC0249432.1"/>
    <property type="molecule type" value="Genomic_DNA"/>
</dbReference>
<dbReference type="CDD" id="cd03221">
    <property type="entry name" value="ABCF_EF-3"/>
    <property type="match status" value="1"/>
</dbReference>
<evidence type="ECO:0000313" key="6">
    <source>
        <dbReference type="EMBL" id="MFC0249432.1"/>
    </source>
</evidence>
<dbReference type="InterPro" id="IPR017871">
    <property type="entry name" value="ABC_transporter-like_CS"/>
</dbReference>
<accession>A0ABV6F7C7</accession>
<feature type="domain" description="ABC transporter" evidence="5">
    <location>
        <begin position="458"/>
        <end position="657"/>
    </location>
</feature>
<comment type="caution">
    <text evidence="6">The sequence shown here is derived from an EMBL/GenBank/DDBJ whole genome shotgun (WGS) entry which is preliminary data.</text>
</comment>
<keyword evidence="1" id="KW-0677">Repeat</keyword>
<keyword evidence="2" id="KW-0547">Nucleotide-binding</keyword>
<dbReference type="SUPFAM" id="SSF52540">
    <property type="entry name" value="P-loop containing nucleoside triphosphate hydrolases"/>
    <property type="match status" value="2"/>
</dbReference>
<gene>
    <name evidence="6" type="ORF">ACFFIO_13080</name>
</gene>
<sequence length="657" mass="69237">MTHPHSLPSADLRSSGLSSDRRRALTPVASALGGADHLTLDGVSKSFPDRRVLTDVSCTVASGERACLIGENGTGKSTLLRIIAGLDDDPAGRVTVPGSVGLFHQQPPFVLDLTVQEVLDEATAPVRAVAEEVARLAEALADSAASPGTTPARAPGAHGTTAVRSDAAPTDTASPSEVATAYDRALAEAVRTQAWDVDQQVDRLVDGLDLAHIPRTRPASSLSGGQLSRLALAWLLLRRPDTLLLDEPTNHLDARGTALLVDLLQGWTGPVLIASHDRAFLDDVATTLLDLDLAPQLHRDVPGASDAGSMGSGFGLTRYGGRYTDYLLHRIGERERWERRYRDEQAELKRLRRQVKDNHTVGNADRPPPTEGKMAQKFYADRNAKVVSRRVNEAATALARLEESQVRRPPAVVSFGGLAAAAPSRAAGNGALSGASSGAAGGDHRPTARGQGTGRPASDAGPVLVATEVALAGRLAPVSVHLGARSRLLITGPNGAGKSTLLRILAGDLMPDAGSVTTSGRVTIGLLGQDADHLPVEGPAREDLTVAEAYRSALGHGRAERVPLGTFGLIAGRDEQRRVRDLSVGQRRRLDLAVLLADPPDVLLLDEPTNHFSLLLSTQLEASIQDYPGAVVVASHDRWLAAGWTGERLELTPGAGH</sequence>
<dbReference type="PROSITE" id="PS00211">
    <property type="entry name" value="ABC_TRANSPORTER_1"/>
    <property type="match status" value="1"/>
</dbReference>
<organism evidence="6 7">
    <name type="scientific">Citricoccus parietis</name>
    <dbReference type="NCBI Taxonomy" id="592307"/>
    <lineage>
        <taxon>Bacteria</taxon>
        <taxon>Bacillati</taxon>
        <taxon>Actinomycetota</taxon>
        <taxon>Actinomycetes</taxon>
        <taxon>Micrococcales</taxon>
        <taxon>Micrococcaceae</taxon>
        <taxon>Citricoccus</taxon>
    </lineage>
</organism>
<evidence type="ECO:0000256" key="3">
    <source>
        <dbReference type="ARBA" id="ARBA00022840"/>
    </source>
</evidence>
<dbReference type="GO" id="GO:0005524">
    <property type="term" value="F:ATP binding"/>
    <property type="evidence" value="ECO:0007669"/>
    <property type="project" value="UniProtKB-KW"/>
</dbReference>
<dbReference type="RefSeq" id="WP_378042423.1">
    <property type="nucleotide sequence ID" value="NZ_JBHLWH010000039.1"/>
</dbReference>
<dbReference type="PANTHER" id="PTHR19211:SF14">
    <property type="entry name" value="ATP-BINDING CASSETTE SUB-FAMILY F MEMBER 1"/>
    <property type="match status" value="1"/>
</dbReference>
<feature type="compositionally biased region" description="Low complexity" evidence="4">
    <location>
        <begin position="9"/>
        <end position="18"/>
    </location>
</feature>
<evidence type="ECO:0000256" key="4">
    <source>
        <dbReference type="SAM" id="MobiDB-lite"/>
    </source>
</evidence>
<reference evidence="6 7" key="1">
    <citation type="submission" date="2024-09" db="EMBL/GenBank/DDBJ databases">
        <authorList>
            <person name="Sun Q."/>
            <person name="Mori K."/>
        </authorList>
    </citation>
    <scope>NUCLEOTIDE SEQUENCE [LARGE SCALE GENOMIC DNA]</scope>
    <source>
        <strain evidence="6 7">CCM 7609</strain>
    </source>
</reference>
<dbReference type="Proteomes" id="UP001589766">
    <property type="component" value="Unassembled WGS sequence"/>
</dbReference>
<evidence type="ECO:0000256" key="1">
    <source>
        <dbReference type="ARBA" id="ARBA00022737"/>
    </source>
</evidence>
<keyword evidence="3 6" id="KW-0067">ATP-binding</keyword>
<dbReference type="Gene3D" id="3.40.50.300">
    <property type="entry name" value="P-loop containing nucleotide triphosphate hydrolases"/>
    <property type="match status" value="2"/>
</dbReference>
<evidence type="ECO:0000256" key="2">
    <source>
        <dbReference type="ARBA" id="ARBA00022741"/>
    </source>
</evidence>
<feature type="domain" description="ABC transporter" evidence="5">
    <location>
        <begin position="38"/>
        <end position="327"/>
    </location>
</feature>
<feature type="region of interest" description="Disordered" evidence="4">
    <location>
        <begin position="1"/>
        <end position="20"/>
    </location>
</feature>
<keyword evidence="7" id="KW-1185">Reference proteome</keyword>